<gene>
    <name evidence="1" type="ORF">BBD42_14305</name>
</gene>
<dbReference type="EMBL" id="CP016808">
    <property type="protein sequence ID" value="ANY67514.1"/>
    <property type="molecule type" value="Genomic_DNA"/>
</dbReference>
<organism evidence="1">
    <name type="scientific">Paenibacillus sp. BIHB 4019</name>
    <dbReference type="NCBI Taxonomy" id="1870819"/>
    <lineage>
        <taxon>Bacteria</taxon>
        <taxon>Bacillati</taxon>
        <taxon>Bacillota</taxon>
        <taxon>Bacilli</taxon>
        <taxon>Bacillales</taxon>
        <taxon>Paenibacillaceae</taxon>
        <taxon>Paenibacillus</taxon>
    </lineage>
</organism>
<dbReference type="RefSeq" id="WP_099518708.1">
    <property type="nucleotide sequence ID" value="NZ_CP016808.1"/>
</dbReference>
<sequence length="189" mass="20747">MRKGLFIMAQDQRVVDAIRPMDSEGVLAEVLAGPKGGALFFKPDGSQSIAPLRLMQQKRVVAVDFIQKPAPLVSDLVKEVLAKYAPRALFRSVVLVDPGSGIQASYWLLERPLVHCLAGQTEFFPDGTCKSLVVDPAKAGKHPFLKIGGLREDVTIVQLGVAESLLRREVAGIRFTKVQLQISEEERWG</sequence>
<proteinExistence type="predicted"/>
<reference evidence="1" key="1">
    <citation type="submission" date="2016-08" db="EMBL/GenBank/DDBJ databases">
        <title>Complete Genome Seqeunce of Paenibacillus sp. BIHB 4019 from tea rhizoplane.</title>
        <authorList>
            <person name="Thakur R."/>
            <person name="Swarnkar M.K."/>
            <person name="Gulati A."/>
        </authorList>
    </citation>
    <scope>NUCLEOTIDE SEQUENCE [LARGE SCALE GENOMIC DNA]</scope>
    <source>
        <strain evidence="1">BIHB4019</strain>
    </source>
</reference>
<name>A0A1B2DIG0_9BACL</name>
<protein>
    <submittedName>
        <fullName evidence="1">Uncharacterized protein</fullName>
    </submittedName>
</protein>
<accession>A0A1B2DIG0</accession>
<dbReference type="AlphaFoldDB" id="A0A1B2DIG0"/>
<evidence type="ECO:0000313" key="1">
    <source>
        <dbReference type="EMBL" id="ANY67514.1"/>
    </source>
</evidence>